<dbReference type="SUPFAM" id="SSF50193">
    <property type="entry name" value="Ribosomal protein L14"/>
    <property type="match status" value="1"/>
</dbReference>
<evidence type="ECO:0000256" key="4">
    <source>
        <dbReference type="RuleBase" id="RU003949"/>
    </source>
</evidence>
<evidence type="ECO:0000256" key="2">
    <source>
        <dbReference type="ARBA" id="ARBA00022980"/>
    </source>
</evidence>
<dbReference type="GO" id="GO:0005762">
    <property type="term" value="C:mitochondrial large ribosomal subunit"/>
    <property type="evidence" value="ECO:0007669"/>
    <property type="project" value="TreeGrafter"/>
</dbReference>
<dbReference type="Pfam" id="PF00238">
    <property type="entry name" value="Ribosomal_L14"/>
    <property type="match status" value="1"/>
</dbReference>
<dbReference type="GO" id="GO:0070180">
    <property type="term" value="F:large ribosomal subunit rRNA binding"/>
    <property type="evidence" value="ECO:0007669"/>
    <property type="project" value="TreeGrafter"/>
</dbReference>
<evidence type="ECO:0000256" key="3">
    <source>
        <dbReference type="ARBA" id="ARBA00023274"/>
    </source>
</evidence>
<sequence length="126" mass="14103">MLQVQTIFRVTDNSGARKAKCIKVLGGFKKKYAKIGNLIVVSIRDVKLQKKKKIKIKEGDVVHAVIVRTKAKACRLNFSSYVLKENAVVILTNKKKPIATRVKGSVPFELRYTKFLKVALLASGFI</sequence>
<organism evidence="5">
    <name type="scientific">Vischeria sp. CAUP Q 202</name>
    <dbReference type="NCBI Taxonomy" id="1805947"/>
    <lineage>
        <taxon>Eukaryota</taxon>
        <taxon>Sar</taxon>
        <taxon>Stramenopiles</taxon>
        <taxon>Ochrophyta</taxon>
        <taxon>Eustigmatophyceae</taxon>
        <taxon>Eustigmatales</taxon>
        <taxon>Chlorobotryaceae</taxon>
        <taxon>Vischeria</taxon>
    </lineage>
</organism>
<dbReference type="GO" id="GO:0006412">
    <property type="term" value="P:translation"/>
    <property type="evidence" value="ECO:0007669"/>
    <property type="project" value="InterPro"/>
</dbReference>
<comment type="similarity">
    <text evidence="1 4">Belongs to the universal ribosomal protein uL14 family.</text>
</comment>
<keyword evidence="5" id="KW-0496">Mitochondrion</keyword>
<geneLocation type="mitochondrion" evidence="5"/>
<dbReference type="HAMAP" id="MF_01367">
    <property type="entry name" value="Ribosomal_uL14"/>
    <property type="match status" value="1"/>
</dbReference>
<dbReference type="PANTHER" id="PTHR11761:SF3">
    <property type="entry name" value="LARGE RIBOSOMAL SUBUNIT PROTEIN UL14M"/>
    <property type="match status" value="1"/>
</dbReference>
<accession>A0A140F2U2</accession>
<protein>
    <submittedName>
        <fullName evidence="5">Ribosomal protein L14</fullName>
    </submittedName>
</protein>
<dbReference type="AlphaFoldDB" id="A0A140F2U2"/>
<gene>
    <name evidence="5" type="primary">rpl14</name>
</gene>
<dbReference type="SMART" id="SM01374">
    <property type="entry name" value="Ribosomal_L14"/>
    <property type="match status" value="1"/>
</dbReference>
<dbReference type="CDD" id="cd00337">
    <property type="entry name" value="Ribosomal_uL14"/>
    <property type="match status" value="1"/>
</dbReference>
<evidence type="ECO:0000256" key="1">
    <source>
        <dbReference type="ARBA" id="ARBA00010745"/>
    </source>
</evidence>
<proteinExistence type="inferred from homology"/>
<dbReference type="GO" id="GO:0003735">
    <property type="term" value="F:structural constituent of ribosome"/>
    <property type="evidence" value="ECO:0007669"/>
    <property type="project" value="InterPro"/>
</dbReference>
<dbReference type="PANTHER" id="PTHR11761">
    <property type="entry name" value="50S/60S RIBOSOMAL PROTEIN L14/L23"/>
    <property type="match status" value="1"/>
</dbReference>
<dbReference type="InterPro" id="IPR005745">
    <property type="entry name" value="Ribosomal_uL14_bac-type"/>
</dbReference>
<dbReference type="InterPro" id="IPR036853">
    <property type="entry name" value="Ribosomal_uL14_sf"/>
</dbReference>
<dbReference type="NCBIfam" id="TIGR01067">
    <property type="entry name" value="rplN_bact"/>
    <property type="match status" value="1"/>
</dbReference>
<keyword evidence="2 4" id="KW-0689">Ribosomal protein</keyword>
<evidence type="ECO:0000313" key="5">
    <source>
        <dbReference type="EMBL" id="AML60726.1"/>
    </source>
</evidence>
<name>A0A140F2U2_9STRA</name>
<dbReference type="InterPro" id="IPR000218">
    <property type="entry name" value="Ribosomal_uL14"/>
</dbReference>
<dbReference type="Gene3D" id="2.40.150.20">
    <property type="entry name" value="Ribosomal protein L14"/>
    <property type="match status" value="1"/>
</dbReference>
<dbReference type="EMBL" id="KU501221">
    <property type="protein sequence ID" value="AML60726.1"/>
    <property type="molecule type" value="Genomic_DNA"/>
</dbReference>
<keyword evidence="3 4" id="KW-0687">Ribonucleoprotein</keyword>
<reference evidence="5" key="1">
    <citation type="journal article" date="2016" name="Genome Biol. Evol.">
        <title>A Comparative Analysis of Mitochondrial Genomes in Eustigmatophyte Algae.</title>
        <authorList>
            <person name="Sevcikova T."/>
            <person name="Klimes V."/>
            <person name="Zbrankova V."/>
            <person name="Strnad H."/>
            <person name="Hroudova M."/>
            <person name="Vlcek C."/>
            <person name="Elias M."/>
        </authorList>
    </citation>
    <scope>NUCLEOTIDE SEQUENCE</scope>
    <source>
        <strain evidence="5">CAUP Q 202</strain>
    </source>
</reference>